<sequence length="143" mass="16162">MKTIKLVVPLFIFSALLLIGCELLSSASEENSLEDSIHQYVEAVKAQNWDKAYIYLETDLTTDYYVNAMAGNEDVVTLKELENFEIEYGDSGSDANVVLTLMQKTGEGLLREELFTVWEEDADTGKWLFQLETAETVGLEYLD</sequence>
<protein>
    <submittedName>
        <fullName evidence="1">Uncharacterized protein</fullName>
    </submittedName>
</protein>
<name>A0ABS6JYM6_9BACI</name>
<proteinExistence type="predicted"/>
<dbReference type="PROSITE" id="PS51257">
    <property type="entry name" value="PROKAR_LIPOPROTEIN"/>
    <property type="match status" value="1"/>
</dbReference>
<evidence type="ECO:0000313" key="2">
    <source>
        <dbReference type="Proteomes" id="UP000790580"/>
    </source>
</evidence>
<organism evidence="1 2">
    <name type="scientific">Evansella alkalicola</name>
    <dbReference type="NCBI Taxonomy" id="745819"/>
    <lineage>
        <taxon>Bacteria</taxon>
        <taxon>Bacillati</taxon>
        <taxon>Bacillota</taxon>
        <taxon>Bacilli</taxon>
        <taxon>Bacillales</taxon>
        <taxon>Bacillaceae</taxon>
        <taxon>Evansella</taxon>
    </lineage>
</organism>
<accession>A0ABS6JYM6</accession>
<reference evidence="1 2" key="1">
    <citation type="submission" date="2021-06" db="EMBL/GenBank/DDBJ databases">
        <title>Bacillus sp. RD4P76, an endophyte from a halophyte.</title>
        <authorList>
            <person name="Sun J.-Q."/>
        </authorList>
    </citation>
    <scope>NUCLEOTIDE SEQUENCE [LARGE SCALE GENOMIC DNA]</scope>
    <source>
        <strain evidence="1 2">JCM 17098</strain>
    </source>
</reference>
<comment type="caution">
    <text evidence="1">The sequence shown here is derived from an EMBL/GenBank/DDBJ whole genome shotgun (WGS) entry which is preliminary data.</text>
</comment>
<dbReference type="Proteomes" id="UP000790580">
    <property type="component" value="Unassembled WGS sequence"/>
</dbReference>
<dbReference type="RefSeq" id="WP_088076705.1">
    <property type="nucleotide sequence ID" value="NZ_JAHQCR010000085.1"/>
</dbReference>
<dbReference type="EMBL" id="JAHQCR010000085">
    <property type="protein sequence ID" value="MBU9723696.1"/>
    <property type="molecule type" value="Genomic_DNA"/>
</dbReference>
<evidence type="ECO:0000313" key="1">
    <source>
        <dbReference type="EMBL" id="MBU9723696.1"/>
    </source>
</evidence>
<keyword evidence="2" id="KW-1185">Reference proteome</keyword>
<gene>
    <name evidence="1" type="ORF">KS407_19950</name>
</gene>